<reference evidence="2" key="1">
    <citation type="journal article" date="2019" name="Int. J. Syst. Evol. Microbiol.">
        <title>The Global Catalogue of Microorganisms (GCM) 10K type strain sequencing project: providing services to taxonomists for standard genome sequencing and annotation.</title>
        <authorList>
            <consortium name="The Broad Institute Genomics Platform"/>
            <consortium name="The Broad Institute Genome Sequencing Center for Infectious Disease"/>
            <person name="Wu L."/>
            <person name="Ma J."/>
        </authorList>
    </citation>
    <scope>NUCLEOTIDE SEQUENCE [LARGE SCALE GENOMIC DNA]</scope>
    <source>
        <strain evidence="2">TISTR 1906</strain>
    </source>
</reference>
<organism evidence="1 2">
    <name type="scientific">Comamonas terrae</name>
    <dbReference type="NCBI Taxonomy" id="673548"/>
    <lineage>
        <taxon>Bacteria</taxon>
        <taxon>Pseudomonadati</taxon>
        <taxon>Pseudomonadota</taxon>
        <taxon>Betaproteobacteria</taxon>
        <taxon>Burkholderiales</taxon>
        <taxon>Comamonadaceae</taxon>
        <taxon>Comamonas</taxon>
    </lineage>
</organism>
<evidence type="ECO:0000313" key="2">
    <source>
        <dbReference type="Proteomes" id="UP001597463"/>
    </source>
</evidence>
<gene>
    <name evidence="1" type="ORF">ACFSW6_15275</name>
</gene>
<comment type="caution">
    <text evidence="1">The sequence shown here is derived from an EMBL/GenBank/DDBJ whole genome shotgun (WGS) entry which is preliminary data.</text>
</comment>
<sequence>MASVDSKLGNTASTLLPVKRQFERRPAFLCRLQDIKNLAKSNIYQKPTIFQTFCCSAAIYCLHCSIKPLYNTLMLHCNIPVQKTGGHVSAVVASVPIPLSDLQIWRMK</sequence>
<evidence type="ECO:0000313" key="1">
    <source>
        <dbReference type="EMBL" id="MFD2755456.1"/>
    </source>
</evidence>
<dbReference type="Proteomes" id="UP001597463">
    <property type="component" value="Unassembled WGS sequence"/>
</dbReference>
<proteinExistence type="predicted"/>
<dbReference type="EMBL" id="JBHUMV010000007">
    <property type="protein sequence ID" value="MFD2755456.1"/>
    <property type="molecule type" value="Genomic_DNA"/>
</dbReference>
<keyword evidence="2" id="KW-1185">Reference proteome</keyword>
<name>A0ABW5UPB7_9BURK</name>
<accession>A0ABW5UPB7</accession>
<dbReference type="RefSeq" id="WP_157082157.1">
    <property type="nucleotide sequence ID" value="NZ_JBHUMV010000007.1"/>
</dbReference>
<protein>
    <submittedName>
        <fullName evidence="1">Uncharacterized protein</fullName>
    </submittedName>
</protein>